<evidence type="ECO:0000313" key="2">
    <source>
        <dbReference type="EnsemblMetazoa" id="GPPI032050-PA"/>
    </source>
</evidence>
<dbReference type="EMBL" id="JXJN01015379">
    <property type="status" value="NOT_ANNOTATED_CDS"/>
    <property type="molecule type" value="Genomic_DNA"/>
</dbReference>
<feature type="transmembrane region" description="Helical" evidence="1">
    <location>
        <begin position="12"/>
        <end position="29"/>
    </location>
</feature>
<dbReference type="VEuPathDB" id="VectorBase:GPPI032050"/>
<name>A0A1B0BJF2_9MUSC</name>
<evidence type="ECO:0000256" key="1">
    <source>
        <dbReference type="SAM" id="Phobius"/>
    </source>
</evidence>
<reference evidence="2" key="2">
    <citation type="submission" date="2020-05" db="UniProtKB">
        <authorList>
            <consortium name="EnsemblMetazoa"/>
        </authorList>
    </citation>
    <scope>IDENTIFICATION</scope>
    <source>
        <strain evidence="2">IAEA</strain>
    </source>
</reference>
<sequence>MPVLEEYMKQLIVPLYKLALLILSARYNLASMLYYYRRQVQCLYVEQKCHSYRELEFILICPFCGTGYL</sequence>
<organism evidence="2 3">
    <name type="scientific">Glossina palpalis gambiensis</name>
    <dbReference type="NCBI Taxonomy" id="67801"/>
    <lineage>
        <taxon>Eukaryota</taxon>
        <taxon>Metazoa</taxon>
        <taxon>Ecdysozoa</taxon>
        <taxon>Arthropoda</taxon>
        <taxon>Hexapoda</taxon>
        <taxon>Insecta</taxon>
        <taxon>Pterygota</taxon>
        <taxon>Neoptera</taxon>
        <taxon>Endopterygota</taxon>
        <taxon>Diptera</taxon>
        <taxon>Brachycera</taxon>
        <taxon>Muscomorpha</taxon>
        <taxon>Hippoboscoidea</taxon>
        <taxon>Glossinidae</taxon>
        <taxon>Glossina</taxon>
    </lineage>
</organism>
<dbReference type="EnsemblMetazoa" id="GPPI032050-RA">
    <property type="protein sequence ID" value="GPPI032050-PA"/>
    <property type="gene ID" value="GPPI032050"/>
</dbReference>
<keyword evidence="1" id="KW-1133">Transmembrane helix</keyword>
<accession>A0A1B0BJF2</accession>
<keyword evidence="1" id="KW-0472">Membrane</keyword>
<evidence type="ECO:0000313" key="3">
    <source>
        <dbReference type="Proteomes" id="UP000092460"/>
    </source>
</evidence>
<dbReference type="Proteomes" id="UP000092460">
    <property type="component" value="Unassembled WGS sequence"/>
</dbReference>
<protein>
    <submittedName>
        <fullName evidence="2">Uncharacterized protein</fullName>
    </submittedName>
</protein>
<dbReference type="AlphaFoldDB" id="A0A1B0BJF2"/>
<keyword evidence="1" id="KW-0812">Transmembrane</keyword>
<keyword evidence="3" id="KW-1185">Reference proteome</keyword>
<proteinExistence type="predicted"/>
<reference evidence="3" key="1">
    <citation type="submission" date="2015-01" db="EMBL/GenBank/DDBJ databases">
        <authorList>
            <person name="Aksoy S."/>
            <person name="Warren W."/>
            <person name="Wilson R.K."/>
        </authorList>
    </citation>
    <scope>NUCLEOTIDE SEQUENCE [LARGE SCALE GENOMIC DNA]</scope>
    <source>
        <strain evidence="3">IAEA</strain>
    </source>
</reference>